<evidence type="ECO:0000259" key="5">
    <source>
        <dbReference type="Pfam" id="PF00733"/>
    </source>
</evidence>
<feature type="domain" description="Asparagine synthetase" evidence="5">
    <location>
        <begin position="213"/>
        <end position="597"/>
    </location>
</feature>
<protein>
    <recommendedName>
        <fullName evidence="2">asparagine synthase (glutamine-hydrolyzing)</fullName>
        <ecNumber evidence="2">6.3.5.4</ecNumber>
    </recommendedName>
</protein>
<reference evidence="6 7" key="1">
    <citation type="submission" date="2024-09" db="EMBL/GenBank/DDBJ databases">
        <authorList>
            <person name="Sun Q."/>
            <person name="Mori K."/>
        </authorList>
    </citation>
    <scope>NUCLEOTIDE SEQUENCE [LARGE SCALE GENOMIC DNA]</scope>
    <source>
        <strain evidence="6 7">TBRC 7907</strain>
    </source>
</reference>
<dbReference type="Pfam" id="PF00733">
    <property type="entry name" value="Asn_synthase"/>
    <property type="match status" value="1"/>
</dbReference>
<keyword evidence="7" id="KW-1185">Reference proteome</keyword>
<dbReference type="EC" id="6.3.5.4" evidence="2"/>
<keyword evidence="3" id="KW-0061">Asparagine biosynthesis</keyword>
<dbReference type="Proteomes" id="UP001589693">
    <property type="component" value="Unassembled WGS sequence"/>
</dbReference>
<dbReference type="InterPro" id="IPR001962">
    <property type="entry name" value="Asn_synthase"/>
</dbReference>
<name>A0ABV6A8P6_9PSEU</name>
<dbReference type="PANTHER" id="PTHR43284">
    <property type="entry name" value="ASPARAGINE SYNTHETASE (GLUTAMINE-HYDROLYZING)"/>
    <property type="match status" value="1"/>
</dbReference>
<comment type="caution">
    <text evidence="6">The sequence shown here is derived from an EMBL/GenBank/DDBJ whole genome shotgun (WGS) entry which is preliminary data.</text>
</comment>
<evidence type="ECO:0000313" key="7">
    <source>
        <dbReference type="Proteomes" id="UP001589693"/>
    </source>
</evidence>
<comment type="pathway">
    <text evidence="1">Amino-acid biosynthesis; L-asparagine biosynthesis; L-asparagine from L-aspartate (L-Gln route): step 1/1.</text>
</comment>
<comment type="catalytic activity">
    <reaction evidence="4">
        <text>L-aspartate + L-glutamine + ATP + H2O = L-asparagine + L-glutamate + AMP + diphosphate + H(+)</text>
        <dbReference type="Rhea" id="RHEA:12228"/>
        <dbReference type="ChEBI" id="CHEBI:15377"/>
        <dbReference type="ChEBI" id="CHEBI:15378"/>
        <dbReference type="ChEBI" id="CHEBI:29985"/>
        <dbReference type="ChEBI" id="CHEBI:29991"/>
        <dbReference type="ChEBI" id="CHEBI:30616"/>
        <dbReference type="ChEBI" id="CHEBI:33019"/>
        <dbReference type="ChEBI" id="CHEBI:58048"/>
        <dbReference type="ChEBI" id="CHEBI:58359"/>
        <dbReference type="ChEBI" id="CHEBI:456215"/>
        <dbReference type="EC" id="6.3.5.4"/>
    </reaction>
</comment>
<evidence type="ECO:0000256" key="3">
    <source>
        <dbReference type="ARBA" id="ARBA00022888"/>
    </source>
</evidence>
<gene>
    <name evidence="6" type="ORF">ACFFQA_36915</name>
</gene>
<dbReference type="InterPro" id="IPR051786">
    <property type="entry name" value="ASN_synthetase/amidase"/>
</dbReference>
<dbReference type="InterPro" id="IPR014729">
    <property type="entry name" value="Rossmann-like_a/b/a_fold"/>
</dbReference>
<dbReference type="PANTHER" id="PTHR43284:SF1">
    <property type="entry name" value="ASPARAGINE SYNTHETASE"/>
    <property type="match status" value="1"/>
</dbReference>
<evidence type="ECO:0000256" key="2">
    <source>
        <dbReference type="ARBA" id="ARBA00012737"/>
    </source>
</evidence>
<organism evidence="6 7">
    <name type="scientific">Allokutzneria oryzae</name>
    <dbReference type="NCBI Taxonomy" id="1378989"/>
    <lineage>
        <taxon>Bacteria</taxon>
        <taxon>Bacillati</taxon>
        <taxon>Actinomycetota</taxon>
        <taxon>Actinomycetes</taxon>
        <taxon>Pseudonocardiales</taxon>
        <taxon>Pseudonocardiaceae</taxon>
        <taxon>Allokutzneria</taxon>
    </lineage>
</organism>
<sequence>MGIPIAQGASWFTALPDTELPAAQGLVRAATRMVPYQSGRPWLVGDWAEEDLVVGRAGTRVLAVLGTCPVRQEALRAAASRMTDVAQLDHFARALPGSAHLLATMDGRQRLQGTVSGMRRVYHAELDGVEVAADRADVLASLIGAELDDQVLALSLLDPGIPHPLADRPVWRGVRAVPVDHYLRLDHDGGSRAVRWWTPPEAVVPLAEAAPMVRRALLDAVDARVSAGGLVSCDLSGGMDSTSICFLAARGKADVIAYTALGRDPADDDADWSMRAVLDLPGVWHEVLPREEMPLVYDGIATADDLLDAPSPATIDRTQLLIGLRRLAARGSRAHLTGLGGDEVLSGGIEGLFEIVRTRPLAALAHLRTYRAMGRWPLGATLRVLARRESYSDWLVRTAHSLTEPRPAMRSPVMEWEAPPRLPPWASDRAVELVRSAILDAAEREVAPVGHIAVHSDLMGIWSGGRLTRAENQIAEPLGITLAAPFQDDRVIEACLSVRRHERNSPLAYKPLAAAALRGLVPAHLLARTTKAEGSAEEEAGLRENQTDLLALCEGSLLAEHGLIDAEMLRGSLRFSYDRGGSHESIQQTASCEVWLRARETASQRERSTT</sequence>
<evidence type="ECO:0000256" key="1">
    <source>
        <dbReference type="ARBA" id="ARBA00005187"/>
    </source>
</evidence>
<evidence type="ECO:0000256" key="4">
    <source>
        <dbReference type="ARBA" id="ARBA00048741"/>
    </source>
</evidence>
<dbReference type="SUPFAM" id="SSF52402">
    <property type="entry name" value="Adenine nucleotide alpha hydrolases-like"/>
    <property type="match status" value="1"/>
</dbReference>
<proteinExistence type="predicted"/>
<dbReference type="RefSeq" id="WP_377862455.1">
    <property type="nucleotide sequence ID" value="NZ_JBHLZU010000036.1"/>
</dbReference>
<accession>A0ABV6A8P6</accession>
<dbReference type="Gene3D" id="3.40.50.620">
    <property type="entry name" value="HUPs"/>
    <property type="match status" value="1"/>
</dbReference>
<dbReference type="EMBL" id="JBHLZU010000036">
    <property type="protein sequence ID" value="MFB9909548.1"/>
    <property type="molecule type" value="Genomic_DNA"/>
</dbReference>
<evidence type="ECO:0000313" key="6">
    <source>
        <dbReference type="EMBL" id="MFB9909548.1"/>
    </source>
</evidence>
<keyword evidence="3" id="KW-0028">Amino-acid biosynthesis</keyword>